<comment type="cofactor">
    <cofactor evidence="1 5">
        <name>heme</name>
        <dbReference type="ChEBI" id="CHEBI:30413"/>
    </cofactor>
</comment>
<feature type="region of interest" description="Disordered" evidence="7">
    <location>
        <begin position="543"/>
        <end position="570"/>
    </location>
</feature>
<dbReference type="PANTHER" id="PTHR24305">
    <property type="entry name" value="CYTOCHROME P450"/>
    <property type="match status" value="1"/>
</dbReference>
<dbReference type="GO" id="GO:0016705">
    <property type="term" value="F:oxidoreductase activity, acting on paired donors, with incorporation or reduction of molecular oxygen"/>
    <property type="evidence" value="ECO:0007669"/>
    <property type="project" value="InterPro"/>
</dbReference>
<evidence type="ECO:0000256" key="6">
    <source>
        <dbReference type="RuleBase" id="RU000461"/>
    </source>
</evidence>
<feature type="binding site" description="axial binding residue" evidence="5">
    <location>
        <position position="483"/>
    </location>
    <ligand>
        <name>heme</name>
        <dbReference type="ChEBI" id="CHEBI:30413"/>
    </ligand>
    <ligandPart>
        <name>Fe</name>
        <dbReference type="ChEBI" id="CHEBI:18248"/>
    </ligandPart>
</feature>
<dbReference type="InterPro" id="IPR002401">
    <property type="entry name" value="Cyt_P450_E_grp-I"/>
</dbReference>
<gene>
    <name evidence="8" type="ORF">CDEST_12679</name>
</gene>
<dbReference type="GO" id="GO:0020037">
    <property type="term" value="F:heme binding"/>
    <property type="evidence" value="ECO:0007669"/>
    <property type="project" value="InterPro"/>
</dbReference>
<dbReference type="PANTHER" id="PTHR24305:SF172">
    <property type="entry name" value="P450, PUTATIVE (EUROFUNG)-RELATED"/>
    <property type="match status" value="1"/>
</dbReference>
<evidence type="ECO:0000256" key="7">
    <source>
        <dbReference type="SAM" id="MobiDB-lite"/>
    </source>
</evidence>
<organism evidence="8 9">
    <name type="scientific">Colletotrichum destructivum</name>
    <dbReference type="NCBI Taxonomy" id="34406"/>
    <lineage>
        <taxon>Eukaryota</taxon>
        <taxon>Fungi</taxon>
        <taxon>Dikarya</taxon>
        <taxon>Ascomycota</taxon>
        <taxon>Pezizomycotina</taxon>
        <taxon>Sordariomycetes</taxon>
        <taxon>Hypocreomycetidae</taxon>
        <taxon>Glomerellales</taxon>
        <taxon>Glomerellaceae</taxon>
        <taxon>Colletotrichum</taxon>
        <taxon>Colletotrichum destructivum species complex</taxon>
    </lineage>
</organism>
<evidence type="ECO:0000313" key="9">
    <source>
        <dbReference type="Proteomes" id="UP001322277"/>
    </source>
</evidence>
<dbReference type="PRINTS" id="PR00463">
    <property type="entry name" value="EP450I"/>
</dbReference>
<dbReference type="EMBL" id="CP137312">
    <property type="protein sequence ID" value="WQF87665.1"/>
    <property type="molecule type" value="Genomic_DNA"/>
</dbReference>
<dbReference type="GeneID" id="87949179"/>
<dbReference type="SUPFAM" id="SSF48264">
    <property type="entry name" value="Cytochrome P450"/>
    <property type="match status" value="1"/>
</dbReference>
<evidence type="ECO:0000256" key="4">
    <source>
        <dbReference type="ARBA" id="ARBA00023004"/>
    </source>
</evidence>
<evidence type="ECO:0000256" key="2">
    <source>
        <dbReference type="ARBA" id="ARBA00022617"/>
    </source>
</evidence>
<evidence type="ECO:0000256" key="5">
    <source>
        <dbReference type="PIRSR" id="PIRSR602401-1"/>
    </source>
</evidence>
<dbReference type="PROSITE" id="PS00086">
    <property type="entry name" value="CYTOCHROME_P450"/>
    <property type="match status" value="1"/>
</dbReference>
<dbReference type="GO" id="GO:0004497">
    <property type="term" value="F:monooxygenase activity"/>
    <property type="evidence" value="ECO:0007669"/>
    <property type="project" value="UniProtKB-KW"/>
</dbReference>
<dbReference type="InterPro" id="IPR036396">
    <property type="entry name" value="Cyt_P450_sf"/>
</dbReference>
<sequence>MLTVWLVAAWILLILLWPFIRYLQDPKGLRKYPSQNIFSGLTGLAYGWEVGRRHRVFHTRRLHEQLVRDPVVRIGPNWLSFGRGQAVRDIYGFNSPCLKGTIYDSLQGGGESLILTTSREVHSQRRRMVAASYAPSNVELWEPRVAESTAILVSKLDSMCTAAPLRPGAIVPQEQLAFDANHWFMLYGFECAIKIGLSKDPGWLMQGTDLTLVTRPDGLKEYANIIDCMHSSSRANATLVWDAASFPMMKKLTNLLSPWYASQWHNASNWGAYIDQITAERVERGEKGEDFHDLCQLMIRDRKGDPAKISAIDRITEVHQVALLVPRITPLTTIRATVNGGGDGPAISLTNTLYYLLKNPESMRKLREELDEALGTDEVIAPWSKMKRLPYLRACIDESMRLSPPVATDLIRKTPPDRSYMVAGELIPPDTSVSISAYTAHRDPEYFPDPEAWKPERWLMKGDGKLRDMLAIYNPFSAGGRACIGRNTAILVQVVCLGTLIHRYDFALPDPDFEMEWIDYFNLWPVELRLKVWRRQPDTAALASVGDVPTEKKPWSEDSRSEKSEKTEVV</sequence>
<dbReference type="Proteomes" id="UP001322277">
    <property type="component" value="Chromosome 8"/>
</dbReference>
<keyword evidence="9" id="KW-1185">Reference proteome</keyword>
<dbReference type="InterPro" id="IPR001128">
    <property type="entry name" value="Cyt_P450"/>
</dbReference>
<evidence type="ECO:0000256" key="3">
    <source>
        <dbReference type="ARBA" id="ARBA00022723"/>
    </source>
</evidence>
<accession>A0AAX4IWS0</accession>
<dbReference type="InterPro" id="IPR017972">
    <property type="entry name" value="Cyt_P450_CS"/>
</dbReference>
<dbReference type="InterPro" id="IPR050121">
    <property type="entry name" value="Cytochrome_P450_monoxygenase"/>
</dbReference>
<keyword evidence="4 5" id="KW-0408">Iron</keyword>
<evidence type="ECO:0000313" key="8">
    <source>
        <dbReference type="EMBL" id="WQF87665.1"/>
    </source>
</evidence>
<dbReference type="RefSeq" id="XP_062784886.1">
    <property type="nucleotide sequence ID" value="XM_062928835.1"/>
</dbReference>
<dbReference type="GO" id="GO:0005506">
    <property type="term" value="F:iron ion binding"/>
    <property type="evidence" value="ECO:0007669"/>
    <property type="project" value="InterPro"/>
</dbReference>
<dbReference type="KEGG" id="cdet:87949179"/>
<dbReference type="Pfam" id="PF00067">
    <property type="entry name" value="p450"/>
    <property type="match status" value="1"/>
</dbReference>
<name>A0AAX4IWS0_9PEZI</name>
<protein>
    <submittedName>
        <fullName evidence="8">Cytochrome P450</fullName>
    </submittedName>
</protein>
<keyword evidence="3 5" id="KW-0479">Metal-binding</keyword>
<proteinExistence type="inferred from homology"/>
<keyword evidence="6" id="KW-0560">Oxidoreductase</keyword>
<dbReference type="Gene3D" id="1.10.630.10">
    <property type="entry name" value="Cytochrome P450"/>
    <property type="match status" value="1"/>
</dbReference>
<reference evidence="9" key="1">
    <citation type="journal article" date="2023" name="bioRxiv">
        <title>Complete genome of the Medicago anthracnose fungus, Colletotrichum destructivum, reveals a mini-chromosome-like region within a core chromosome.</title>
        <authorList>
            <person name="Lapalu N."/>
            <person name="Simon A."/>
            <person name="Lu A."/>
            <person name="Plaumann P.-L."/>
            <person name="Amselem J."/>
            <person name="Pigne S."/>
            <person name="Auger A."/>
            <person name="Koch C."/>
            <person name="Dallery J.-F."/>
            <person name="O'Connell R.J."/>
        </authorList>
    </citation>
    <scope>NUCLEOTIDE SEQUENCE [LARGE SCALE GENOMIC DNA]</scope>
    <source>
        <strain evidence="9">CBS 520.97</strain>
    </source>
</reference>
<comment type="similarity">
    <text evidence="6">Belongs to the cytochrome P450 family.</text>
</comment>
<feature type="compositionally biased region" description="Basic and acidic residues" evidence="7">
    <location>
        <begin position="549"/>
        <end position="570"/>
    </location>
</feature>
<keyword evidence="6" id="KW-0503">Monooxygenase</keyword>
<dbReference type="AlphaFoldDB" id="A0AAX4IWS0"/>
<keyword evidence="2 5" id="KW-0349">Heme</keyword>
<evidence type="ECO:0000256" key="1">
    <source>
        <dbReference type="ARBA" id="ARBA00001971"/>
    </source>
</evidence>